<comment type="caution">
    <text evidence="4">The sequence shown here is derived from an EMBL/GenBank/DDBJ whole genome shotgun (WGS) entry which is preliminary data.</text>
</comment>
<keyword evidence="2" id="KW-0408">Iron</keyword>
<dbReference type="Gene3D" id="2.60.120.330">
    <property type="entry name" value="B-lactam Antibiotic, Isopenicillin N Synthase, Chain"/>
    <property type="match status" value="1"/>
</dbReference>
<organism evidence="4 5">
    <name type="scientific">Olea europaea subsp. europaea</name>
    <dbReference type="NCBI Taxonomy" id="158383"/>
    <lineage>
        <taxon>Eukaryota</taxon>
        <taxon>Viridiplantae</taxon>
        <taxon>Streptophyta</taxon>
        <taxon>Embryophyta</taxon>
        <taxon>Tracheophyta</taxon>
        <taxon>Spermatophyta</taxon>
        <taxon>Magnoliopsida</taxon>
        <taxon>eudicotyledons</taxon>
        <taxon>Gunneridae</taxon>
        <taxon>Pentapetalae</taxon>
        <taxon>asterids</taxon>
        <taxon>lamiids</taxon>
        <taxon>Lamiales</taxon>
        <taxon>Oleaceae</taxon>
        <taxon>Oleeae</taxon>
        <taxon>Olea</taxon>
    </lineage>
</organism>
<keyword evidence="5" id="KW-1185">Reference proteome</keyword>
<dbReference type="SUPFAM" id="SSF51197">
    <property type="entry name" value="Clavaminate synthase-like"/>
    <property type="match status" value="1"/>
</dbReference>
<dbReference type="EMBL" id="CACTIH010007387">
    <property type="protein sequence ID" value="CAA3012018.1"/>
    <property type="molecule type" value="Genomic_DNA"/>
</dbReference>
<name>A0A8S0U8D0_OLEEU</name>
<evidence type="ECO:0000313" key="5">
    <source>
        <dbReference type="Proteomes" id="UP000594638"/>
    </source>
</evidence>
<accession>A0A8S0U8D0</accession>
<keyword evidence="1" id="KW-0479">Metal-binding</keyword>
<reference evidence="4 5" key="1">
    <citation type="submission" date="2019-12" db="EMBL/GenBank/DDBJ databases">
        <authorList>
            <person name="Alioto T."/>
            <person name="Alioto T."/>
            <person name="Gomez Garrido J."/>
        </authorList>
    </citation>
    <scope>NUCLEOTIDE SEQUENCE [LARGE SCALE GENOMIC DNA]</scope>
</reference>
<dbReference type="Pfam" id="PF03171">
    <property type="entry name" value="2OG-FeII_Oxy"/>
    <property type="match status" value="1"/>
</dbReference>
<feature type="domain" description="Isopenicillin N synthase-like Fe(2+) 2OG dioxygenase" evidence="3">
    <location>
        <begin position="19"/>
        <end position="81"/>
    </location>
</feature>
<evidence type="ECO:0000256" key="2">
    <source>
        <dbReference type="ARBA" id="ARBA00023004"/>
    </source>
</evidence>
<proteinExistence type="predicted"/>
<dbReference type="InterPro" id="IPR050295">
    <property type="entry name" value="Plant_2OG-oxidoreductases"/>
</dbReference>
<dbReference type="Proteomes" id="UP000594638">
    <property type="component" value="Unassembled WGS sequence"/>
</dbReference>
<dbReference type="Gramene" id="OE9A028019T1">
    <property type="protein sequence ID" value="OE9A028019C1"/>
    <property type="gene ID" value="OE9A028019"/>
</dbReference>
<dbReference type="GO" id="GO:0046872">
    <property type="term" value="F:metal ion binding"/>
    <property type="evidence" value="ECO:0007669"/>
    <property type="project" value="UniProtKB-KW"/>
</dbReference>
<dbReference type="InterPro" id="IPR044861">
    <property type="entry name" value="IPNS-like_FE2OG_OXY"/>
</dbReference>
<evidence type="ECO:0000259" key="3">
    <source>
        <dbReference type="Pfam" id="PF03171"/>
    </source>
</evidence>
<dbReference type="AlphaFoldDB" id="A0A8S0U8D0"/>
<dbReference type="PANTHER" id="PTHR47991">
    <property type="entry name" value="OXOGLUTARATE/IRON-DEPENDENT DIOXYGENASE"/>
    <property type="match status" value="1"/>
</dbReference>
<sequence length="191" mass="22044">MEALTGGRGPSVGTKMAIYPECPRPEPIRGLREHTDAGCIILMLQEVPGLEFFKDGKSVKIPRAKNNRICINTECFALSHGYEGWKQTLHCHLLQDYNPAGDTIISPSPKLLLPNHFRFQDYLDLYTRTKFEDKALRFESLKSIANRSNHVWYVVLDMTRHRFGKACITRLNRKFQYLKLFGIPLFKSTNR</sequence>
<protein>
    <submittedName>
        <fullName evidence="4">1-aminocyclopropane-1-carboxylate oxidase 1</fullName>
    </submittedName>
</protein>
<dbReference type="InterPro" id="IPR027443">
    <property type="entry name" value="IPNS-like_sf"/>
</dbReference>
<evidence type="ECO:0000256" key="1">
    <source>
        <dbReference type="ARBA" id="ARBA00022723"/>
    </source>
</evidence>
<dbReference type="OrthoDB" id="288590at2759"/>
<gene>
    <name evidence="4" type="ORF">OLEA9_A028019</name>
</gene>
<evidence type="ECO:0000313" key="4">
    <source>
        <dbReference type="EMBL" id="CAA3012018.1"/>
    </source>
</evidence>